<organism evidence="4 5">
    <name type="scientific">Billgrantia montanilacus</name>
    <dbReference type="NCBI Taxonomy" id="2282305"/>
    <lineage>
        <taxon>Bacteria</taxon>
        <taxon>Pseudomonadati</taxon>
        <taxon>Pseudomonadota</taxon>
        <taxon>Gammaproteobacteria</taxon>
        <taxon>Oceanospirillales</taxon>
        <taxon>Halomonadaceae</taxon>
        <taxon>Billgrantia</taxon>
    </lineage>
</organism>
<keyword evidence="2" id="KW-0732">Signal</keyword>
<dbReference type="OrthoDB" id="6162955at2"/>
<reference evidence="4 5" key="1">
    <citation type="submission" date="2018-07" db="EMBL/GenBank/DDBJ databases">
        <title>Halomonas montanilacus sp. nov., isolated from Lake Pengyan on Tibetan Plateau.</title>
        <authorList>
            <person name="Lu H."/>
            <person name="Xing P."/>
            <person name="Wu Q."/>
        </authorList>
    </citation>
    <scope>NUCLEOTIDE SEQUENCE [LARGE SCALE GENOMIC DNA]</scope>
    <source>
        <strain evidence="4 5">PYC7W</strain>
    </source>
</reference>
<dbReference type="AlphaFoldDB" id="A0A368U3A8"/>
<dbReference type="PANTHER" id="PTHR36505">
    <property type="entry name" value="BLR1072 PROTEIN"/>
    <property type="match status" value="1"/>
</dbReference>
<accession>A0A368U3A8</accession>
<feature type="compositionally biased region" description="Low complexity" evidence="1">
    <location>
        <begin position="57"/>
        <end position="78"/>
    </location>
</feature>
<evidence type="ECO:0000313" key="5">
    <source>
        <dbReference type="Proteomes" id="UP000252405"/>
    </source>
</evidence>
<dbReference type="Gene3D" id="2.30.30.240">
    <property type="entry name" value="PRC-barrel domain"/>
    <property type="match status" value="1"/>
</dbReference>
<dbReference type="InterPro" id="IPR027275">
    <property type="entry name" value="PRC-brl_dom"/>
</dbReference>
<dbReference type="Proteomes" id="UP000252405">
    <property type="component" value="Unassembled WGS sequence"/>
</dbReference>
<name>A0A368U3A8_9GAMM</name>
<evidence type="ECO:0000256" key="1">
    <source>
        <dbReference type="SAM" id="MobiDB-lite"/>
    </source>
</evidence>
<feature type="domain" description="PRC-barrel" evidence="3">
    <location>
        <begin position="149"/>
        <end position="211"/>
    </location>
</feature>
<feature type="compositionally biased region" description="Acidic residues" evidence="1">
    <location>
        <begin position="110"/>
        <end position="123"/>
    </location>
</feature>
<feature type="compositionally biased region" description="Polar residues" evidence="1">
    <location>
        <begin position="36"/>
        <end position="45"/>
    </location>
</feature>
<feature type="signal peptide" evidence="2">
    <location>
        <begin position="1"/>
        <end position="23"/>
    </location>
</feature>
<protein>
    <recommendedName>
        <fullName evidence="3">PRC-barrel domain-containing protein</fullName>
    </recommendedName>
</protein>
<evidence type="ECO:0000313" key="4">
    <source>
        <dbReference type="EMBL" id="RCV91525.1"/>
    </source>
</evidence>
<evidence type="ECO:0000259" key="3">
    <source>
        <dbReference type="Pfam" id="PF05239"/>
    </source>
</evidence>
<dbReference type="SUPFAM" id="SSF50346">
    <property type="entry name" value="PRC-barrel domain"/>
    <property type="match status" value="1"/>
</dbReference>
<proteinExistence type="predicted"/>
<comment type="caution">
    <text evidence="4">The sequence shown here is derived from an EMBL/GenBank/DDBJ whole genome shotgun (WGS) entry which is preliminary data.</text>
</comment>
<feature type="compositionally biased region" description="Basic and acidic residues" evidence="1">
    <location>
        <begin position="239"/>
        <end position="248"/>
    </location>
</feature>
<dbReference type="RefSeq" id="WP_114476976.1">
    <property type="nucleotide sequence ID" value="NZ_QPII01000001.1"/>
</dbReference>
<dbReference type="PANTHER" id="PTHR36505:SF1">
    <property type="entry name" value="BLR1072 PROTEIN"/>
    <property type="match status" value="1"/>
</dbReference>
<dbReference type="InterPro" id="IPR011033">
    <property type="entry name" value="PRC_barrel-like_sf"/>
</dbReference>
<keyword evidence="5" id="KW-1185">Reference proteome</keyword>
<sequence>MKRTAIAIAVGALSTGLAHGVLAQDADAPQDEQQQMTQENAQGTDGETDIRVEQEPAEIVVEQEPPEVTVEQQAPEVTIEQPDPNVEIDQAEPEVTVEQQGEAEVRVEGADEASAEMRDDDERDQEREQEGMSEDDANGQDQADRGQGIEVSELENLDLINQDGEELGDIERVVRDTQSGEIYVVVTEGGFLGFGEDEMAYPIENLEIRSDGEVVLQSQSGERSADEFDDDNFEELDGDERIDVKHMN</sequence>
<dbReference type="Pfam" id="PF20074">
    <property type="entry name" value="DUF6470"/>
    <property type="match status" value="1"/>
</dbReference>
<dbReference type="InterPro" id="IPR045527">
    <property type="entry name" value="DUF6470"/>
</dbReference>
<evidence type="ECO:0000256" key="2">
    <source>
        <dbReference type="SAM" id="SignalP"/>
    </source>
</evidence>
<feature type="region of interest" description="Disordered" evidence="1">
    <location>
        <begin position="217"/>
        <end position="248"/>
    </location>
</feature>
<dbReference type="Pfam" id="PF05239">
    <property type="entry name" value="PRC"/>
    <property type="match status" value="1"/>
</dbReference>
<feature type="compositionally biased region" description="Acidic residues" evidence="1">
    <location>
        <begin position="227"/>
        <end position="238"/>
    </location>
</feature>
<feature type="region of interest" description="Disordered" evidence="1">
    <location>
        <begin position="27"/>
        <end position="168"/>
    </location>
</feature>
<feature type="chain" id="PRO_5016918781" description="PRC-barrel domain-containing protein" evidence="2">
    <location>
        <begin position="24"/>
        <end position="248"/>
    </location>
</feature>
<gene>
    <name evidence="4" type="ORF">DU505_00155</name>
</gene>
<dbReference type="EMBL" id="QPII01000001">
    <property type="protein sequence ID" value="RCV91525.1"/>
    <property type="molecule type" value="Genomic_DNA"/>
</dbReference>